<dbReference type="SUPFAM" id="SSF50044">
    <property type="entry name" value="SH3-domain"/>
    <property type="match status" value="1"/>
</dbReference>
<dbReference type="Gene3D" id="2.30.30.40">
    <property type="entry name" value="SH3 Domains"/>
    <property type="match status" value="1"/>
</dbReference>
<keyword evidence="6" id="KW-1185">Reference proteome</keyword>
<proteinExistence type="predicted"/>
<dbReference type="RefSeq" id="WP_319836362.1">
    <property type="nucleotide sequence ID" value="NZ_CP137624.1"/>
</dbReference>
<accession>A0ABZ0RVQ7</accession>
<feature type="domain" description="Excalibur calcium-binding" evidence="4">
    <location>
        <begin position="119"/>
        <end position="155"/>
    </location>
</feature>
<feature type="signal peptide" evidence="2">
    <location>
        <begin position="1"/>
        <end position="24"/>
    </location>
</feature>
<evidence type="ECO:0000259" key="3">
    <source>
        <dbReference type="SMART" id="SM00287"/>
    </source>
</evidence>
<dbReference type="Pfam" id="PF05901">
    <property type="entry name" value="Excalibur"/>
    <property type="match status" value="1"/>
</dbReference>
<dbReference type="SMART" id="SM00894">
    <property type="entry name" value="Excalibur"/>
    <property type="match status" value="1"/>
</dbReference>
<dbReference type="SMART" id="SM00287">
    <property type="entry name" value="SH3b"/>
    <property type="match status" value="1"/>
</dbReference>
<evidence type="ECO:0000313" key="5">
    <source>
        <dbReference type="EMBL" id="WPK11306.1"/>
    </source>
</evidence>
<organism evidence="5 6">
    <name type="scientific">Lysinibacillus louembei</name>
    <dbReference type="NCBI Taxonomy" id="1470088"/>
    <lineage>
        <taxon>Bacteria</taxon>
        <taxon>Bacillati</taxon>
        <taxon>Bacillota</taxon>
        <taxon>Bacilli</taxon>
        <taxon>Bacillales</taxon>
        <taxon>Bacillaceae</taxon>
        <taxon>Lysinibacillus</taxon>
    </lineage>
</organism>
<dbReference type="Pfam" id="PF08239">
    <property type="entry name" value="SH3_3"/>
    <property type="match status" value="1"/>
</dbReference>
<gene>
    <name evidence="5" type="ORF">R6U77_15650</name>
</gene>
<dbReference type="InterPro" id="IPR036028">
    <property type="entry name" value="SH3-like_dom_sf"/>
</dbReference>
<dbReference type="EMBL" id="CP137624">
    <property type="protein sequence ID" value="WPK11306.1"/>
    <property type="molecule type" value="Genomic_DNA"/>
</dbReference>
<reference evidence="5 6" key="1">
    <citation type="submission" date="2023-09" db="EMBL/GenBank/DDBJ databases">
        <authorList>
            <person name="Page C.A."/>
            <person name="Perez-Diaz I.M."/>
        </authorList>
    </citation>
    <scope>NUCLEOTIDE SEQUENCE [LARGE SCALE GENOMIC DNA]</scope>
    <source>
        <strain evidence="5 6">Ll15</strain>
    </source>
</reference>
<evidence type="ECO:0000256" key="1">
    <source>
        <dbReference type="SAM" id="MobiDB-lite"/>
    </source>
</evidence>
<name>A0ABZ0RVQ7_9BACI</name>
<keyword evidence="2" id="KW-0732">Signal</keyword>
<dbReference type="InterPro" id="IPR008613">
    <property type="entry name" value="Excalibur_Ca-bd_domain"/>
</dbReference>
<evidence type="ECO:0000256" key="2">
    <source>
        <dbReference type="SAM" id="SignalP"/>
    </source>
</evidence>
<feature type="region of interest" description="Disordered" evidence="1">
    <location>
        <begin position="97"/>
        <end position="117"/>
    </location>
</feature>
<dbReference type="InterPro" id="IPR003646">
    <property type="entry name" value="SH3-like_bac-type"/>
</dbReference>
<feature type="chain" id="PRO_5047195892" evidence="2">
    <location>
        <begin position="25"/>
        <end position="157"/>
    </location>
</feature>
<evidence type="ECO:0000259" key="4">
    <source>
        <dbReference type="SMART" id="SM00894"/>
    </source>
</evidence>
<protein>
    <submittedName>
        <fullName evidence="5">Excalibur calcium-binding domain-containing protein</fullName>
    </submittedName>
</protein>
<feature type="domain" description="SH3b" evidence="3">
    <location>
        <begin position="30"/>
        <end position="91"/>
    </location>
</feature>
<dbReference type="Proteomes" id="UP001322664">
    <property type="component" value="Chromosome"/>
</dbReference>
<sequence>MKKMMQGILAILFLSAIIIPSAQAAEERTIKAEIVTTDSIAMRNAPMKTGKTLAIIPKNTKLSATARSGDWYKVSYQKQVGWVPIDYVTKYVAPKASANQTTTAPKGSSATVNPKAPTSFQNCTELRVYYPKGVAQGHPAYASKHDRDKDGWACEKK</sequence>
<evidence type="ECO:0000313" key="6">
    <source>
        <dbReference type="Proteomes" id="UP001322664"/>
    </source>
</evidence>